<evidence type="ECO:0000313" key="3">
    <source>
        <dbReference type="Proteomes" id="UP000515237"/>
    </source>
</evidence>
<protein>
    <recommendedName>
        <fullName evidence="1">DUF5675 domain-containing protein</fullName>
    </recommendedName>
</protein>
<dbReference type="Proteomes" id="UP000515237">
    <property type="component" value="Chromosome"/>
</dbReference>
<sequence length="144" mass="16270">MRIQVVRSVYTPTATLGKMFIDKNFFAYTLEDTDRNLNGNCQRKQRSQTAIDSGTYPVVLSYSNNFQKYLPLLLNVPCFEGIRIHGGNTCHDSLGCILIGEHSNMQDRIWNCASKVNNLVALLKSVEKKEKIWIEIVKDTAAVA</sequence>
<dbReference type="EMBL" id="CP055156">
    <property type="protein sequence ID" value="QNF33910.1"/>
    <property type="molecule type" value="Genomic_DNA"/>
</dbReference>
<evidence type="ECO:0000313" key="2">
    <source>
        <dbReference type="EMBL" id="QNF33910.1"/>
    </source>
</evidence>
<evidence type="ECO:0000259" key="1">
    <source>
        <dbReference type="Pfam" id="PF18925"/>
    </source>
</evidence>
<feature type="domain" description="DUF5675" evidence="1">
    <location>
        <begin position="5"/>
        <end position="124"/>
    </location>
</feature>
<proteinExistence type="predicted"/>
<dbReference type="KEGG" id="aswu:HUW51_14700"/>
<dbReference type="RefSeq" id="WP_185270392.1">
    <property type="nucleotide sequence ID" value="NZ_CP055156.1"/>
</dbReference>
<name>A0A7G7G9S6_9BACT</name>
<dbReference type="InterPro" id="IPR043732">
    <property type="entry name" value="DUF5675"/>
</dbReference>
<organism evidence="2 3">
    <name type="scientific">Adhaeribacter swui</name>
    <dbReference type="NCBI Taxonomy" id="2086471"/>
    <lineage>
        <taxon>Bacteria</taxon>
        <taxon>Pseudomonadati</taxon>
        <taxon>Bacteroidota</taxon>
        <taxon>Cytophagia</taxon>
        <taxon>Cytophagales</taxon>
        <taxon>Hymenobacteraceae</taxon>
        <taxon>Adhaeribacter</taxon>
    </lineage>
</organism>
<gene>
    <name evidence="2" type="ORF">HUW51_14700</name>
</gene>
<dbReference type="Pfam" id="PF18925">
    <property type="entry name" value="DUF5675"/>
    <property type="match status" value="1"/>
</dbReference>
<reference evidence="2 3" key="1">
    <citation type="journal article" date="2018" name="Int. J. Syst. Evol. Microbiol.">
        <title>Adhaeribacter swui sp. nov., isolated from wet mud.</title>
        <authorList>
            <person name="Kim D.U."/>
            <person name="Kim K.W."/>
            <person name="Kang M.S."/>
            <person name="Kim J.Y."/>
            <person name="Jang J.H."/>
            <person name="Kim M.K."/>
        </authorList>
    </citation>
    <scope>NUCLEOTIDE SEQUENCE [LARGE SCALE GENOMIC DNA]</scope>
    <source>
        <strain evidence="2 3">KCTC 52873</strain>
    </source>
</reference>
<dbReference type="AlphaFoldDB" id="A0A7G7G9S6"/>
<accession>A0A7G7G9S6</accession>
<keyword evidence="3" id="KW-1185">Reference proteome</keyword>